<evidence type="ECO:0000313" key="35">
    <source>
        <dbReference type="EMBL" id="QFZ72189.1"/>
    </source>
</evidence>
<dbReference type="InterPro" id="IPR000960">
    <property type="entry name" value="Flavin_mOase"/>
</dbReference>
<evidence type="ECO:0000256" key="3">
    <source>
        <dbReference type="ARBA" id="ARBA00004524"/>
    </source>
</evidence>
<evidence type="ECO:0000256" key="33">
    <source>
        <dbReference type="ARBA" id="ARBA00049443"/>
    </source>
</evidence>
<comment type="catalytic activity">
    <reaction evidence="26">
        <text>heptan-2-one + NADPH + O2 + H(+) = pentyl acetate + NADP(+) + H2O</text>
        <dbReference type="Rhea" id="RHEA:54836"/>
        <dbReference type="ChEBI" id="CHEBI:5672"/>
        <dbReference type="ChEBI" id="CHEBI:15377"/>
        <dbReference type="ChEBI" id="CHEBI:15378"/>
        <dbReference type="ChEBI" id="CHEBI:15379"/>
        <dbReference type="ChEBI" id="CHEBI:57783"/>
        <dbReference type="ChEBI" id="CHEBI:58349"/>
        <dbReference type="ChEBI" id="CHEBI:87362"/>
    </reaction>
    <physiologicalReaction direction="left-to-right" evidence="26">
        <dbReference type="Rhea" id="RHEA:54837"/>
    </physiologicalReaction>
</comment>
<evidence type="ECO:0000256" key="19">
    <source>
        <dbReference type="ARBA" id="ARBA00023098"/>
    </source>
</evidence>
<comment type="catalytic activity">
    <reaction evidence="33">
        <text>N,N-dimethylaniline + NADPH + O2 + H(+) = N,N-dimethylaniline N-oxide + NADP(+) + H2O</text>
        <dbReference type="Rhea" id="RHEA:24468"/>
        <dbReference type="ChEBI" id="CHEBI:15377"/>
        <dbReference type="ChEBI" id="CHEBI:15378"/>
        <dbReference type="ChEBI" id="CHEBI:15379"/>
        <dbReference type="ChEBI" id="CHEBI:16269"/>
        <dbReference type="ChEBI" id="CHEBI:17735"/>
        <dbReference type="ChEBI" id="CHEBI:57783"/>
        <dbReference type="ChEBI" id="CHEBI:58349"/>
        <dbReference type="EC" id="1.14.13.8"/>
    </reaction>
    <physiologicalReaction direction="left-to-right" evidence="33">
        <dbReference type="Rhea" id="RHEA:24469"/>
    </physiologicalReaction>
</comment>
<keyword evidence="19" id="KW-0443">Lipid metabolism</keyword>
<keyword evidence="12" id="KW-0256">Endoplasmic reticulum</keyword>
<evidence type="ECO:0000256" key="9">
    <source>
        <dbReference type="ARBA" id="ARBA00022553"/>
    </source>
</evidence>
<comment type="catalytic activity">
    <reaction evidence="32">
        <text>heptan-4-one + NADPH + O2 + H(+) = propyl butanoate + NADP(+) + H2O</text>
        <dbReference type="Rhea" id="RHEA:54852"/>
        <dbReference type="ChEBI" id="CHEBI:15377"/>
        <dbReference type="ChEBI" id="CHEBI:15378"/>
        <dbReference type="ChEBI" id="CHEBI:15379"/>
        <dbReference type="ChEBI" id="CHEBI:57783"/>
        <dbReference type="ChEBI" id="CHEBI:58349"/>
        <dbReference type="ChEBI" id="CHEBI:89484"/>
        <dbReference type="ChEBI" id="CHEBI:89719"/>
    </reaction>
    <physiologicalReaction direction="left-to-right" evidence="32">
        <dbReference type="Rhea" id="RHEA:54853"/>
    </physiologicalReaction>
</comment>
<dbReference type="PRINTS" id="PR01125">
    <property type="entry name" value="FMOXYGENASE5"/>
</dbReference>
<keyword evidence="17" id="KW-0560">Oxidoreductase</keyword>
<evidence type="ECO:0000256" key="25">
    <source>
        <dbReference type="ARBA" id="ARBA00047426"/>
    </source>
</evidence>
<evidence type="ECO:0000256" key="32">
    <source>
        <dbReference type="ARBA" id="ARBA00048990"/>
    </source>
</evidence>
<evidence type="ECO:0000256" key="26">
    <source>
        <dbReference type="ARBA" id="ARBA00047574"/>
    </source>
</evidence>
<evidence type="ECO:0000256" key="34">
    <source>
        <dbReference type="ARBA" id="ARBA00049475"/>
    </source>
</evidence>
<dbReference type="GO" id="GO:0004499">
    <property type="term" value="F:N,N-dimethylaniline monooxygenase activity"/>
    <property type="evidence" value="ECO:0007669"/>
    <property type="project" value="InterPro"/>
</dbReference>
<keyword evidence="20" id="KW-0472">Membrane</keyword>
<evidence type="ECO:0000256" key="18">
    <source>
        <dbReference type="ARBA" id="ARBA00023033"/>
    </source>
</evidence>
<evidence type="ECO:0000256" key="21">
    <source>
        <dbReference type="ARBA" id="ARBA00029728"/>
    </source>
</evidence>
<comment type="subcellular location">
    <subcellularLocation>
        <location evidence="2">Endoplasmic reticulum membrane</location>
        <topology evidence="2">Single-pass membrane protein</topology>
    </subcellularLocation>
    <subcellularLocation>
        <location evidence="3">Microsome membrane</location>
    </subcellularLocation>
</comment>
<proteinExistence type="inferred from homology"/>
<name>A0A5Q0L671_9ACTN</name>
<evidence type="ECO:0000256" key="17">
    <source>
        <dbReference type="ARBA" id="ARBA00023002"/>
    </source>
</evidence>
<organism evidence="35 36">
    <name type="scientific">Streptomyces fagopyri</name>
    <dbReference type="NCBI Taxonomy" id="2662397"/>
    <lineage>
        <taxon>Bacteria</taxon>
        <taxon>Bacillati</taxon>
        <taxon>Actinomycetota</taxon>
        <taxon>Actinomycetes</taxon>
        <taxon>Kitasatosporales</taxon>
        <taxon>Streptomycetaceae</taxon>
        <taxon>Streptomyces</taxon>
    </lineage>
</organism>
<evidence type="ECO:0000256" key="16">
    <source>
        <dbReference type="ARBA" id="ARBA00022989"/>
    </source>
</evidence>
<evidence type="ECO:0000256" key="13">
    <source>
        <dbReference type="ARBA" id="ARBA00022827"/>
    </source>
</evidence>
<dbReference type="PRINTS" id="PR00370">
    <property type="entry name" value="FMOXYGENASE"/>
</dbReference>
<evidence type="ECO:0000256" key="12">
    <source>
        <dbReference type="ARBA" id="ARBA00022824"/>
    </source>
</evidence>
<comment type="function">
    <text evidence="24">Acts as a Baeyer-Villiger monooxygenase on a broad range of substrates. Catalyzes the insertion of an oxygen atom into a carbon-carbon bond adjacent to a carbonyl, which converts ketones to esters. Active on diverse carbonyl compounds, whereas soft nucleophiles are mostly non- or poorly reactive. In contrast with other forms of FMO it is non- or poorly active on 'classical' substrates such as drugs, pesticides, and dietary components containing soft nucleophilic heteroatoms. Able to oxidize drug molecules bearing a carbonyl group on an aliphatic chain, such as nabumetone and pentoxifylline. Also, in the absence of substrates, shows slow but yet significant NADPH oxidase activity. Acts as a positive modulator of cholesterol biosynthesis as well as glucose homeostasis, promoting metabolic aging via pleiotropic effects.</text>
</comment>
<dbReference type="EC" id="1.6.3.1" evidence="6"/>
<dbReference type="Gene3D" id="3.50.50.60">
    <property type="entry name" value="FAD/NAD(P)-binding domain"/>
    <property type="match status" value="1"/>
</dbReference>
<evidence type="ECO:0000256" key="7">
    <source>
        <dbReference type="ARBA" id="ARBA00019213"/>
    </source>
</evidence>
<dbReference type="SUPFAM" id="SSF51905">
    <property type="entry name" value="FAD/NAD(P)-binding domain"/>
    <property type="match status" value="2"/>
</dbReference>
<reference evidence="35 36" key="1">
    <citation type="submission" date="2019-10" db="EMBL/GenBank/DDBJ databases">
        <title>A novel species.</title>
        <authorList>
            <person name="Gao J."/>
        </authorList>
    </citation>
    <scope>NUCLEOTIDE SEQUENCE [LARGE SCALE GENOMIC DNA]</scope>
    <source>
        <strain evidence="35 36">QMT-28</strain>
    </source>
</reference>
<evidence type="ECO:0000256" key="1">
    <source>
        <dbReference type="ARBA" id="ARBA00001974"/>
    </source>
</evidence>
<dbReference type="InterPro" id="IPR050346">
    <property type="entry name" value="FMO-like"/>
</dbReference>
<dbReference type="InterPro" id="IPR002257">
    <property type="entry name" value="Flavin_mOase_5"/>
</dbReference>
<evidence type="ECO:0000256" key="30">
    <source>
        <dbReference type="ARBA" id="ARBA00048459"/>
    </source>
</evidence>
<comment type="catalytic activity">
    <reaction evidence="30">
        <text>octan-3-one + NADPH + O2 + H(+) = ethyl hexanoate + NADP(+) + H2O</text>
        <dbReference type="Rhea" id="RHEA:54856"/>
        <dbReference type="ChEBI" id="CHEBI:15377"/>
        <dbReference type="ChEBI" id="CHEBI:15378"/>
        <dbReference type="ChEBI" id="CHEBI:15379"/>
        <dbReference type="ChEBI" id="CHEBI:57783"/>
        <dbReference type="ChEBI" id="CHEBI:58349"/>
        <dbReference type="ChEBI" id="CHEBI:80946"/>
        <dbReference type="ChEBI" id="CHEBI:86055"/>
    </reaction>
    <physiologicalReaction direction="left-to-right" evidence="30">
        <dbReference type="Rhea" id="RHEA:54857"/>
    </physiologicalReaction>
</comment>
<comment type="similarity">
    <text evidence="4">Belongs to the FMO family.</text>
</comment>
<evidence type="ECO:0000256" key="11">
    <source>
        <dbReference type="ARBA" id="ARBA00022692"/>
    </source>
</evidence>
<comment type="catalytic activity">
    <reaction evidence="31">
        <text>(2E)-geranial + NADPH + O2 + H(+) = (1E)-2,6-dimethylhepta-1,5-dien-1-yl formate + NADP(+) + H2O</text>
        <dbReference type="Rhea" id="RHEA:54860"/>
        <dbReference type="ChEBI" id="CHEBI:15377"/>
        <dbReference type="ChEBI" id="CHEBI:15378"/>
        <dbReference type="ChEBI" id="CHEBI:15379"/>
        <dbReference type="ChEBI" id="CHEBI:16980"/>
        <dbReference type="ChEBI" id="CHEBI:57783"/>
        <dbReference type="ChEBI" id="CHEBI:58349"/>
        <dbReference type="ChEBI" id="CHEBI:138375"/>
    </reaction>
    <physiologicalReaction direction="left-to-right" evidence="31">
        <dbReference type="Rhea" id="RHEA:54861"/>
    </physiologicalReaction>
</comment>
<keyword evidence="15" id="KW-0521">NADP</keyword>
<evidence type="ECO:0000256" key="15">
    <source>
        <dbReference type="ARBA" id="ARBA00022857"/>
    </source>
</evidence>
<evidence type="ECO:0000256" key="22">
    <source>
        <dbReference type="ARBA" id="ARBA00033213"/>
    </source>
</evidence>
<comment type="similarity">
    <text evidence="5">Belongs to the FAD-binding monooxygenase family.</text>
</comment>
<comment type="cofactor">
    <cofactor evidence="1">
        <name>FAD</name>
        <dbReference type="ChEBI" id="CHEBI:57692"/>
    </cofactor>
</comment>
<evidence type="ECO:0000256" key="10">
    <source>
        <dbReference type="ARBA" id="ARBA00022630"/>
    </source>
</evidence>
<dbReference type="GO" id="GO:0050661">
    <property type="term" value="F:NADP binding"/>
    <property type="evidence" value="ECO:0007669"/>
    <property type="project" value="InterPro"/>
</dbReference>
<keyword evidence="11" id="KW-0812">Transmembrane</keyword>
<protein>
    <recommendedName>
        <fullName evidence="7">Flavin-containing monooxygenase 5</fullName>
        <ecNumber evidence="6">1.6.3.1</ecNumber>
    </recommendedName>
    <alternativeName>
        <fullName evidence="23">Dimethylaniline monooxygenase [N-oxide-forming] 5</fullName>
    </alternativeName>
    <alternativeName>
        <fullName evidence="21">Dimethylaniline oxidase 5</fullName>
    </alternativeName>
    <alternativeName>
        <fullName evidence="22">NADPH oxidase</fullName>
    </alternativeName>
</protein>
<comment type="catalytic activity">
    <reaction evidence="27">
        <text>sulcatone + NADPH + O2 + H(+) = 4-methylpent-3-en-1-yl acetate + NADP(+) + H2O</text>
        <dbReference type="Rhea" id="RHEA:54864"/>
        <dbReference type="ChEBI" id="CHEBI:15377"/>
        <dbReference type="ChEBI" id="CHEBI:15378"/>
        <dbReference type="ChEBI" id="CHEBI:15379"/>
        <dbReference type="ChEBI" id="CHEBI:16310"/>
        <dbReference type="ChEBI" id="CHEBI:57783"/>
        <dbReference type="ChEBI" id="CHEBI:58349"/>
        <dbReference type="ChEBI" id="CHEBI:138373"/>
    </reaction>
    <physiologicalReaction direction="left-to-right" evidence="27">
        <dbReference type="Rhea" id="RHEA:54865"/>
    </physiologicalReaction>
</comment>
<dbReference type="PIRSF" id="PIRSF000332">
    <property type="entry name" value="FMO"/>
    <property type="match status" value="1"/>
</dbReference>
<dbReference type="InterPro" id="IPR020946">
    <property type="entry name" value="Flavin_mOase-like"/>
</dbReference>
<evidence type="ECO:0000256" key="14">
    <source>
        <dbReference type="ARBA" id="ARBA00022848"/>
    </source>
</evidence>
<evidence type="ECO:0000256" key="8">
    <source>
        <dbReference type="ARBA" id="ARBA00022481"/>
    </source>
</evidence>
<evidence type="ECO:0000256" key="6">
    <source>
        <dbReference type="ARBA" id="ARBA00012698"/>
    </source>
</evidence>
<keyword evidence="10" id="KW-0285">Flavoprotein</keyword>
<dbReference type="PANTHER" id="PTHR23023">
    <property type="entry name" value="DIMETHYLANILINE MONOOXYGENASE"/>
    <property type="match status" value="1"/>
</dbReference>
<dbReference type="KEGG" id="sfy:GFH48_01995"/>
<keyword evidence="8" id="KW-0488">Methylation</keyword>
<dbReference type="Pfam" id="PF00743">
    <property type="entry name" value="FMO-like"/>
    <property type="match status" value="1"/>
</dbReference>
<dbReference type="GO" id="GO:0016174">
    <property type="term" value="F:NAD(P)H oxidase H2O2-forming activity"/>
    <property type="evidence" value="ECO:0007669"/>
    <property type="project" value="UniProtKB-EC"/>
</dbReference>
<comment type="catalytic activity">
    <reaction evidence="25">
        <text>hexan-3-one + NADPH + O2 + H(+) = propyl propanoate + NADP(+) + H2O</text>
        <dbReference type="Rhea" id="RHEA:54848"/>
        <dbReference type="ChEBI" id="CHEBI:15377"/>
        <dbReference type="ChEBI" id="CHEBI:15378"/>
        <dbReference type="ChEBI" id="CHEBI:15379"/>
        <dbReference type="ChEBI" id="CHEBI:57783"/>
        <dbReference type="ChEBI" id="CHEBI:58349"/>
        <dbReference type="ChEBI" id="CHEBI:89828"/>
        <dbReference type="ChEBI" id="CHEBI:89891"/>
    </reaction>
    <physiologicalReaction direction="left-to-right" evidence="25">
        <dbReference type="Rhea" id="RHEA:54849"/>
    </physiologicalReaction>
</comment>
<dbReference type="PROSITE" id="PS51257">
    <property type="entry name" value="PROKAR_LIPOPROTEIN"/>
    <property type="match status" value="1"/>
</dbReference>
<dbReference type="RefSeq" id="WP_153286557.1">
    <property type="nucleotide sequence ID" value="NZ_CP045643.1"/>
</dbReference>
<evidence type="ECO:0000256" key="27">
    <source>
        <dbReference type="ARBA" id="ARBA00047855"/>
    </source>
</evidence>
<comment type="catalytic activity">
    <reaction evidence="34">
        <text>octan-3-one + NADPH + O2 + H(+) = pentyl propanoate + NADP(+) + H2O</text>
        <dbReference type="Rhea" id="RHEA:54840"/>
        <dbReference type="ChEBI" id="CHEBI:15377"/>
        <dbReference type="ChEBI" id="CHEBI:15378"/>
        <dbReference type="ChEBI" id="CHEBI:15379"/>
        <dbReference type="ChEBI" id="CHEBI:57783"/>
        <dbReference type="ChEBI" id="CHEBI:58349"/>
        <dbReference type="ChEBI" id="CHEBI:80946"/>
        <dbReference type="ChEBI" id="CHEBI:87373"/>
    </reaction>
    <physiologicalReaction direction="left-to-right" evidence="34">
        <dbReference type="Rhea" id="RHEA:54841"/>
    </physiologicalReaction>
</comment>
<dbReference type="EMBL" id="CP045643">
    <property type="protein sequence ID" value="QFZ72189.1"/>
    <property type="molecule type" value="Genomic_DNA"/>
</dbReference>
<comment type="catalytic activity">
    <reaction evidence="28">
        <text>NADPH + O2 + H(+) = H2O2 + NADP(+)</text>
        <dbReference type="Rhea" id="RHEA:11260"/>
        <dbReference type="ChEBI" id="CHEBI:15378"/>
        <dbReference type="ChEBI" id="CHEBI:15379"/>
        <dbReference type="ChEBI" id="CHEBI:16240"/>
        <dbReference type="ChEBI" id="CHEBI:57783"/>
        <dbReference type="ChEBI" id="CHEBI:58349"/>
        <dbReference type="EC" id="1.6.3.1"/>
    </reaction>
    <physiologicalReaction direction="left-to-right" evidence="28">
        <dbReference type="Rhea" id="RHEA:11261"/>
    </physiologicalReaction>
</comment>
<dbReference type="Proteomes" id="UP000326179">
    <property type="component" value="Chromosome"/>
</dbReference>
<keyword evidence="14" id="KW-0492">Microsome</keyword>
<keyword evidence="9" id="KW-0597">Phosphoprotein</keyword>
<evidence type="ECO:0000256" key="20">
    <source>
        <dbReference type="ARBA" id="ARBA00023136"/>
    </source>
</evidence>
<accession>A0A5Q0L671</accession>
<comment type="catalytic activity">
    <reaction evidence="29">
        <text>hexan-3-one + NADPH + O2 + H(+) = ethyl butanoate + NADP(+) + H2O</text>
        <dbReference type="Rhea" id="RHEA:54844"/>
        <dbReference type="ChEBI" id="CHEBI:15377"/>
        <dbReference type="ChEBI" id="CHEBI:15378"/>
        <dbReference type="ChEBI" id="CHEBI:15379"/>
        <dbReference type="ChEBI" id="CHEBI:57783"/>
        <dbReference type="ChEBI" id="CHEBI:58349"/>
        <dbReference type="ChEBI" id="CHEBI:88764"/>
        <dbReference type="ChEBI" id="CHEBI:89891"/>
    </reaction>
    <physiologicalReaction direction="left-to-right" evidence="29">
        <dbReference type="Rhea" id="RHEA:54845"/>
    </physiologicalReaction>
</comment>
<evidence type="ECO:0000256" key="31">
    <source>
        <dbReference type="ARBA" id="ARBA00048989"/>
    </source>
</evidence>
<dbReference type="FunFam" id="3.50.50.60:FF:000159">
    <property type="entry name" value="Dimethylaniline monooxygenase [N-oxide-forming]"/>
    <property type="match status" value="1"/>
</dbReference>
<evidence type="ECO:0000313" key="36">
    <source>
        <dbReference type="Proteomes" id="UP000326179"/>
    </source>
</evidence>
<evidence type="ECO:0000256" key="23">
    <source>
        <dbReference type="ARBA" id="ARBA00033301"/>
    </source>
</evidence>
<evidence type="ECO:0000256" key="5">
    <source>
        <dbReference type="ARBA" id="ARBA00010139"/>
    </source>
</evidence>
<dbReference type="GO" id="GO:0006629">
    <property type="term" value="P:lipid metabolic process"/>
    <property type="evidence" value="ECO:0007669"/>
    <property type="project" value="UniProtKB-KW"/>
</dbReference>
<keyword evidence="16" id="KW-1133">Transmembrane helix</keyword>
<evidence type="ECO:0000256" key="4">
    <source>
        <dbReference type="ARBA" id="ARBA00009183"/>
    </source>
</evidence>
<keyword evidence="13" id="KW-0274">FAD</keyword>
<evidence type="ECO:0000256" key="28">
    <source>
        <dbReference type="ARBA" id="ARBA00047864"/>
    </source>
</evidence>
<dbReference type="GO" id="GO:0050660">
    <property type="term" value="F:flavin adenine dinucleotide binding"/>
    <property type="evidence" value="ECO:0007669"/>
    <property type="project" value="InterPro"/>
</dbReference>
<evidence type="ECO:0000256" key="24">
    <source>
        <dbReference type="ARBA" id="ARBA00045722"/>
    </source>
</evidence>
<dbReference type="AlphaFoldDB" id="A0A5Q0L671"/>
<dbReference type="InterPro" id="IPR036188">
    <property type="entry name" value="FAD/NAD-bd_sf"/>
</dbReference>
<sequence>MERVCVIGAGSSGIAACQVLAARGIPYDCYETGSEVGGNWRYLNDNGMSSAYRSLHINTSRQIMEYACFPMADDYPVYPSHFQIARYFDAFVDHFGLRASITFRTEVTRAAHIPGEGWQVTVRRLDTGASHERTYGAVLVATGHHWKPRMPRPPLPGAGRFTGRQTHSHHYRTPDPFADRRVLVLGIGNSACDIAVETSRVSRRTFLAMRRGAHILPKYLFGVPTDHLTNSALARAPLAVQDRGLQLLLRLSRGSLSGYGLPTPRHRVLGAHPTISDDLLSRLGHGDIAVKPNPERLEHDRVVFADGTSEVIDDIIYCTGYDISFPFLRGELTDPTDNAVSLYHRVVSPDHPGLYFIGLVQPLGAIMPLAEAQSHWVADLLDGRGILPEPAEMRREAQAYREALARRYVASRRHTIQVDARSYLKELRDERRQAAARVRRPAGRWSHPR</sequence>
<keyword evidence="18" id="KW-0503">Monooxygenase</keyword>
<evidence type="ECO:0000256" key="2">
    <source>
        <dbReference type="ARBA" id="ARBA00004389"/>
    </source>
</evidence>
<keyword evidence="36" id="KW-1185">Reference proteome</keyword>
<evidence type="ECO:0000256" key="29">
    <source>
        <dbReference type="ARBA" id="ARBA00047977"/>
    </source>
</evidence>
<gene>
    <name evidence="35" type="ORF">GFH48_01995</name>
</gene>